<gene>
    <name evidence="14" type="ORF">PTSG_04053</name>
</gene>
<dbReference type="InterPro" id="IPR000969">
    <property type="entry name" value="SSRP1/POB3"/>
</dbReference>
<comment type="function">
    <text evidence="11">Component of the FACT complex, a general chromatin factor that acts to reorganize nucleosomes. The FACT complex is involved in multiple processes that require DNA as a template such as mRNA elongation, DNA replication and DNA repair. During transcription elongation the FACT complex acts as a histone chaperone that both destabilizes and restores nucleosomal structure. It facilitates the passage of RNA polymerase II and transcription by promoting the dissociation of one histone H2A-H2B dimer from the nucleosome, then subsequently promotes the reestablishment of the nucleosome following the passage of RNA polymerase II.</text>
</comment>
<feature type="compositionally biased region" description="Basic residues" evidence="12">
    <location>
        <begin position="518"/>
        <end position="529"/>
    </location>
</feature>
<dbReference type="CDD" id="cd21994">
    <property type="entry name" value="HMG-box_SSRP1-like"/>
    <property type="match status" value="1"/>
</dbReference>
<dbReference type="InterPro" id="IPR035417">
    <property type="entry name" value="SSRP1/POB3_N"/>
</dbReference>
<keyword evidence="4 11" id="KW-0227">DNA damage</keyword>
<feature type="compositionally biased region" description="Low complexity" evidence="12">
    <location>
        <begin position="788"/>
        <end position="797"/>
    </location>
</feature>
<evidence type="ECO:0000256" key="9">
    <source>
        <dbReference type="ARBA" id="ARBA00023242"/>
    </source>
</evidence>
<dbReference type="SMART" id="SM01287">
    <property type="entry name" value="Rtt106"/>
    <property type="match status" value="1"/>
</dbReference>
<dbReference type="GO" id="GO:0006260">
    <property type="term" value="P:DNA replication"/>
    <property type="evidence" value="ECO:0007669"/>
    <property type="project" value="UniProtKB-KW"/>
</dbReference>
<organism evidence="15">
    <name type="scientific">Salpingoeca rosetta (strain ATCC 50818 / BSB-021)</name>
    <dbReference type="NCBI Taxonomy" id="946362"/>
    <lineage>
        <taxon>Eukaryota</taxon>
        <taxon>Choanoflagellata</taxon>
        <taxon>Craspedida</taxon>
        <taxon>Salpingoecidae</taxon>
        <taxon>Salpingoeca</taxon>
    </lineage>
</organism>
<dbReference type="PANTHER" id="PTHR45849">
    <property type="entry name" value="FACT COMPLEX SUBUNIT SSRP1"/>
    <property type="match status" value="1"/>
</dbReference>
<evidence type="ECO:0000256" key="8">
    <source>
        <dbReference type="ARBA" id="ARBA00023204"/>
    </source>
</evidence>
<dbReference type="STRING" id="946362.F2U7M9"/>
<dbReference type="SMART" id="SM00398">
    <property type="entry name" value="HMG"/>
    <property type="match status" value="2"/>
</dbReference>
<feature type="DNA-binding region" description="HMG box" evidence="10">
    <location>
        <begin position="667"/>
        <end position="735"/>
    </location>
</feature>
<feature type="compositionally biased region" description="Basic residues" evidence="12">
    <location>
        <begin position="753"/>
        <end position="770"/>
    </location>
</feature>
<dbReference type="AlphaFoldDB" id="F2U7M9"/>
<dbReference type="PRINTS" id="PR00887">
    <property type="entry name" value="SSRCOGNITION"/>
</dbReference>
<dbReference type="eggNOG" id="KOG0381">
    <property type="taxonomic scope" value="Eukaryota"/>
</dbReference>
<dbReference type="Gene3D" id="2.30.29.30">
    <property type="entry name" value="Pleckstrin-homology domain (PH domain)/Phosphotyrosine-binding domain (PTB)"/>
    <property type="match status" value="2"/>
</dbReference>
<dbReference type="SUPFAM" id="SSF50729">
    <property type="entry name" value="PH domain-like"/>
    <property type="match status" value="1"/>
</dbReference>
<evidence type="ECO:0000256" key="1">
    <source>
        <dbReference type="ARBA" id="ARBA00010060"/>
    </source>
</evidence>
<evidence type="ECO:0000256" key="12">
    <source>
        <dbReference type="SAM" id="MobiDB-lite"/>
    </source>
</evidence>
<feature type="domain" description="HMG box" evidence="13">
    <location>
        <begin position="577"/>
        <end position="645"/>
    </location>
</feature>
<dbReference type="Gene3D" id="2.30.29.150">
    <property type="match status" value="1"/>
</dbReference>
<keyword evidence="7 11" id="KW-0804">Transcription</keyword>
<reference evidence="14" key="1">
    <citation type="submission" date="2009-08" db="EMBL/GenBank/DDBJ databases">
        <title>Annotation of Salpingoeca rosetta.</title>
        <authorList>
            <consortium name="The Broad Institute Genome Sequencing Platform"/>
            <person name="Russ C."/>
            <person name="Cuomo C."/>
            <person name="Burger G."/>
            <person name="Gray M.W."/>
            <person name="Holland P.W.H."/>
            <person name="King N."/>
            <person name="Lang F.B.F."/>
            <person name="Roger A.J."/>
            <person name="Ruiz-Trillo I."/>
            <person name="Young S.K."/>
            <person name="Zeng Q."/>
            <person name="Gargeya S."/>
            <person name="Alvarado L."/>
            <person name="Berlin A."/>
            <person name="Chapman S.B."/>
            <person name="Chen Z."/>
            <person name="Freedman E."/>
            <person name="Gellesch M."/>
            <person name="Goldberg J."/>
            <person name="Griggs A."/>
            <person name="Gujja S."/>
            <person name="Heilman E."/>
            <person name="Heiman D."/>
            <person name="Howarth C."/>
            <person name="Mehta T."/>
            <person name="Neiman D."/>
            <person name="Pearson M."/>
            <person name="Roberts A."/>
            <person name="Saif S."/>
            <person name="Shea T."/>
            <person name="Shenoy N."/>
            <person name="Sisk P."/>
            <person name="Stolte C."/>
            <person name="Sykes S."/>
            <person name="White J."/>
            <person name="Yandava C."/>
            <person name="Haas B."/>
            <person name="Nusbaum C."/>
            <person name="Birren B."/>
        </authorList>
    </citation>
    <scope>NUCLEOTIDE SEQUENCE [LARGE SCALE GENOMIC DNA]</scope>
    <source>
        <strain evidence="14">ATCC 50818</strain>
    </source>
</reference>
<feature type="region of interest" description="Disordered" evidence="12">
    <location>
        <begin position="735"/>
        <end position="797"/>
    </location>
</feature>
<evidence type="ECO:0000256" key="2">
    <source>
        <dbReference type="ARBA" id="ARBA00022454"/>
    </source>
</evidence>
<comment type="subcellular location">
    <subcellularLocation>
        <location evidence="11">Nucleus</location>
    </subcellularLocation>
    <subcellularLocation>
        <location evidence="11">Chromosome</location>
    </subcellularLocation>
</comment>
<dbReference type="Pfam" id="PF03531">
    <property type="entry name" value="SSrecog"/>
    <property type="match status" value="1"/>
</dbReference>
<dbReference type="FunCoup" id="F2U7M9">
    <property type="interactions" value="1779"/>
</dbReference>
<dbReference type="CDD" id="cd01390">
    <property type="entry name" value="HMG-box_NHP6-like"/>
    <property type="match status" value="1"/>
</dbReference>
<evidence type="ECO:0000256" key="4">
    <source>
        <dbReference type="ARBA" id="ARBA00022763"/>
    </source>
</evidence>
<dbReference type="InterPro" id="IPR011993">
    <property type="entry name" value="PH-like_dom_sf"/>
</dbReference>
<dbReference type="Gene3D" id="1.10.30.10">
    <property type="entry name" value="High mobility group box domain"/>
    <property type="match status" value="2"/>
</dbReference>
<dbReference type="GeneID" id="16075528"/>
<feature type="region of interest" description="Disordered" evidence="12">
    <location>
        <begin position="449"/>
        <end position="585"/>
    </location>
</feature>
<keyword evidence="15" id="KW-1185">Reference proteome</keyword>
<feature type="domain" description="HMG box" evidence="13">
    <location>
        <begin position="667"/>
        <end position="735"/>
    </location>
</feature>
<proteinExistence type="inferred from homology"/>
<evidence type="ECO:0000256" key="5">
    <source>
        <dbReference type="ARBA" id="ARBA00023015"/>
    </source>
</evidence>
<dbReference type="PROSITE" id="PS50118">
    <property type="entry name" value="HMG_BOX_2"/>
    <property type="match status" value="2"/>
</dbReference>
<evidence type="ECO:0000256" key="10">
    <source>
        <dbReference type="PROSITE-ProRule" id="PRU00267"/>
    </source>
</evidence>
<dbReference type="FunFam" id="1.10.30.10:FF:000016">
    <property type="entry name" value="FACT complex subunit SSRP1"/>
    <property type="match status" value="1"/>
</dbReference>
<keyword evidence="9 10" id="KW-0539">Nucleus</keyword>
<dbReference type="KEGG" id="sre:PTSG_04053"/>
<dbReference type="OrthoDB" id="498543at2759"/>
<protein>
    <recommendedName>
        <fullName evidence="11">FACT complex subunit SSRP1</fullName>
    </recommendedName>
</protein>
<comment type="similarity">
    <text evidence="1 11">Belongs to the SSRP1 family.</text>
</comment>
<dbReference type="RefSeq" id="XP_004994950.1">
    <property type="nucleotide sequence ID" value="XM_004994893.1"/>
</dbReference>
<dbReference type="InterPro" id="IPR038167">
    <property type="entry name" value="SSRP1_sf"/>
</dbReference>
<keyword evidence="2 11" id="KW-0158">Chromosome</keyword>
<dbReference type="InterPro" id="IPR013719">
    <property type="entry name" value="RTT106/SPT16-like_middle_dom"/>
</dbReference>
<evidence type="ECO:0000256" key="6">
    <source>
        <dbReference type="ARBA" id="ARBA00023125"/>
    </source>
</evidence>
<feature type="region of interest" description="Disordered" evidence="12">
    <location>
        <begin position="626"/>
        <end position="672"/>
    </location>
</feature>
<dbReference type="OMA" id="AISVQID"/>
<evidence type="ECO:0000256" key="3">
    <source>
        <dbReference type="ARBA" id="ARBA00022705"/>
    </source>
</evidence>
<dbReference type="InterPro" id="IPR050454">
    <property type="entry name" value="RTT106/SSRP1_HistChap/FACT"/>
</dbReference>
<dbReference type="InParanoid" id="F2U7M9"/>
<dbReference type="PANTHER" id="PTHR45849:SF1">
    <property type="entry name" value="FACT COMPLEX SUBUNIT SSRP1"/>
    <property type="match status" value="1"/>
</dbReference>
<dbReference type="CDD" id="cd13230">
    <property type="entry name" value="PH1_SSRP1-like"/>
    <property type="match status" value="1"/>
</dbReference>
<dbReference type="CDD" id="cd13231">
    <property type="entry name" value="PH2_SSRP1-like"/>
    <property type="match status" value="1"/>
</dbReference>
<dbReference type="GO" id="GO:0035101">
    <property type="term" value="C:FACT complex"/>
    <property type="evidence" value="ECO:0007669"/>
    <property type="project" value="TreeGrafter"/>
</dbReference>
<dbReference type="InterPro" id="IPR036910">
    <property type="entry name" value="HMG_box_dom_sf"/>
</dbReference>
<evidence type="ECO:0000313" key="15">
    <source>
        <dbReference type="Proteomes" id="UP000007799"/>
    </source>
</evidence>
<dbReference type="GO" id="GO:0003677">
    <property type="term" value="F:DNA binding"/>
    <property type="evidence" value="ECO:0007669"/>
    <property type="project" value="UniProtKB-UniRule"/>
</dbReference>
<dbReference type="Pfam" id="PF21103">
    <property type="entry name" value="PH1_SSRP1-like"/>
    <property type="match status" value="1"/>
</dbReference>
<dbReference type="InterPro" id="IPR048993">
    <property type="entry name" value="SSRP1-like_PH1"/>
</dbReference>
<feature type="compositionally biased region" description="Basic and acidic residues" evidence="12">
    <location>
        <begin position="626"/>
        <end position="646"/>
    </location>
</feature>
<dbReference type="FunFam" id="2.30.29.150:FF:000001">
    <property type="entry name" value="Fact complex subunit ssrp1"/>
    <property type="match status" value="1"/>
</dbReference>
<keyword evidence="3 11" id="KW-0235">DNA replication</keyword>
<keyword evidence="6 10" id="KW-0238">DNA-binding</keyword>
<feature type="compositionally biased region" description="Acidic residues" evidence="12">
    <location>
        <begin position="454"/>
        <end position="466"/>
    </location>
</feature>
<dbReference type="InterPro" id="IPR024954">
    <property type="entry name" value="SSRP1_DD"/>
</dbReference>
<dbReference type="GO" id="GO:0042393">
    <property type="term" value="F:histone binding"/>
    <property type="evidence" value="ECO:0007669"/>
    <property type="project" value="TreeGrafter"/>
</dbReference>
<dbReference type="eggNOG" id="KOG0526">
    <property type="taxonomic scope" value="Eukaryota"/>
</dbReference>
<dbReference type="SUPFAM" id="SSF47095">
    <property type="entry name" value="HMG-box"/>
    <property type="match status" value="2"/>
</dbReference>
<feature type="DNA-binding region" description="HMG box" evidence="10">
    <location>
        <begin position="577"/>
        <end position="645"/>
    </location>
</feature>
<evidence type="ECO:0000259" key="13">
    <source>
        <dbReference type="PROSITE" id="PS50118"/>
    </source>
</evidence>
<keyword evidence="5 11" id="KW-0805">Transcription regulation</keyword>
<keyword evidence="8 11" id="KW-0234">DNA repair</keyword>
<sequence length="797" mass="89955">MADEKLIVETPVFMIVRGASCRGRMRCSPQGLAFKREATDKTQTFYKSDMASCETKRVARGHQLRIKLKSGGHATFEGFKSNDMNAMIDFFKKHYDLDIKIVELSLKGNNSGSARFHGNFLVFDVDGKPAFEVPLNAVGNVTSQKYEASIDFIQDEDADDNEQRVESMRFLVIPDPESEQYAKTEEFVENVKARASIAEYTSRAICTIGKLSFLVPRGRFDVELYPSFMQLRGSTYDHRLFYDYISHIYLLPRPDDGEYIVLAVDPPLRHGQTRYPHVLLQFTREHEGADVVVNVTSDEVRSSLSYLTESIPADQAEVTETGPLASILSRLLKALTKRKIITPGSFTSSEGFAAVNCTYKANRGTLYPLDRGFLFLHKPLLHISIVRNLRVTFDRVKESSSRDTKSFDMRLLHPERGEFEFRGLGQDELQPLIDFLRLKRVAIEGLDEAPAAAGDDDGFDSSEDEDHVVRPGDFDDGSSESDHSFAEDDVEESSMDSEEDEQLQDELVEDDMLGQAPAKKKRASKSRQSKQRDDDEEDDDDDEDEDEDEDEDDIIVEDKPVKSKKKTQKASAAKRGPKKAKTAYALWSSSARSKLKEQHPDLSFGELSKKLGQAWQDLADEDKAEWNEKAKEDRQRYLKEKKKFDAENPDAAKPAKKMRKKKDPNAPKGAKSAYIYFSTEMREKIKEEKPDLTLGQISQECGTLWRGLSDEEKKKYEKMAAEDKKRYEAEMAEYKAKNDADDDGDGDGDNAGSKKRSAKGTKSKAKKSKTSKAPAKGQSTLKFKSDEVVLSSESDDE</sequence>
<name>F2U7M9_SALR5</name>
<evidence type="ECO:0000256" key="11">
    <source>
        <dbReference type="RuleBase" id="RU364013"/>
    </source>
</evidence>
<evidence type="ECO:0000313" key="14">
    <source>
        <dbReference type="EMBL" id="EGD83446.1"/>
    </source>
</evidence>
<dbReference type="InterPro" id="IPR009071">
    <property type="entry name" value="HMG_box_dom"/>
</dbReference>
<evidence type="ECO:0000256" key="7">
    <source>
        <dbReference type="ARBA" id="ARBA00023163"/>
    </source>
</evidence>
<dbReference type="Pfam" id="PF00505">
    <property type="entry name" value="HMG_box"/>
    <property type="match status" value="2"/>
</dbReference>
<feature type="compositionally biased region" description="Acidic residues" evidence="12">
    <location>
        <begin position="534"/>
        <end position="555"/>
    </location>
</feature>
<dbReference type="Proteomes" id="UP000007799">
    <property type="component" value="Unassembled WGS sequence"/>
</dbReference>
<dbReference type="Pfam" id="PF17292">
    <property type="entry name" value="POB3_N"/>
    <property type="match status" value="1"/>
</dbReference>
<dbReference type="GO" id="GO:0006281">
    <property type="term" value="P:DNA repair"/>
    <property type="evidence" value="ECO:0007669"/>
    <property type="project" value="UniProtKB-KW"/>
</dbReference>
<feature type="compositionally biased region" description="Acidic residues" evidence="12">
    <location>
        <begin position="487"/>
        <end position="512"/>
    </location>
</feature>
<dbReference type="Gene3D" id="2.30.29.220">
    <property type="entry name" value="Structure-specific recognition protein (SSRP1)"/>
    <property type="match status" value="1"/>
</dbReference>
<dbReference type="GO" id="GO:0031491">
    <property type="term" value="F:nucleosome binding"/>
    <property type="evidence" value="ECO:0007669"/>
    <property type="project" value="TreeGrafter"/>
</dbReference>
<dbReference type="EMBL" id="GL832963">
    <property type="protein sequence ID" value="EGD83446.1"/>
    <property type="molecule type" value="Genomic_DNA"/>
</dbReference>
<accession>F2U7M9</accession>
<dbReference type="Pfam" id="PF08512">
    <property type="entry name" value="Rttp106-like_middle"/>
    <property type="match status" value="1"/>
</dbReference>